<accession>A0A8J7Q8P9</accession>
<dbReference type="AlphaFoldDB" id="A0A8J7Q8P9"/>
<organism evidence="1 2">
    <name type="scientific">Acanthopleuribacter pedis</name>
    <dbReference type="NCBI Taxonomy" id="442870"/>
    <lineage>
        <taxon>Bacteria</taxon>
        <taxon>Pseudomonadati</taxon>
        <taxon>Acidobacteriota</taxon>
        <taxon>Holophagae</taxon>
        <taxon>Acanthopleuribacterales</taxon>
        <taxon>Acanthopleuribacteraceae</taxon>
        <taxon>Acanthopleuribacter</taxon>
    </lineage>
</organism>
<keyword evidence="2" id="KW-1185">Reference proteome</keyword>
<dbReference type="Proteomes" id="UP000664417">
    <property type="component" value="Unassembled WGS sequence"/>
</dbReference>
<reference evidence="1" key="1">
    <citation type="submission" date="2021-03" db="EMBL/GenBank/DDBJ databases">
        <authorList>
            <person name="Wang G."/>
        </authorList>
    </citation>
    <scope>NUCLEOTIDE SEQUENCE</scope>
    <source>
        <strain evidence="1">KCTC 12899</strain>
    </source>
</reference>
<name>A0A8J7Q8P9_9BACT</name>
<evidence type="ECO:0000313" key="1">
    <source>
        <dbReference type="EMBL" id="MBO1318964.1"/>
    </source>
</evidence>
<evidence type="ECO:0000313" key="2">
    <source>
        <dbReference type="Proteomes" id="UP000664417"/>
    </source>
</evidence>
<gene>
    <name evidence="1" type="ORF">J3U88_10895</name>
</gene>
<protein>
    <submittedName>
        <fullName evidence="1">Uncharacterized protein</fullName>
    </submittedName>
</protein>
<sequence length="300" mass="34830">MSRWVMDHRERGWAWHRDADCEGMRTWREVHRYLHSEDSDPLWETVAATRAHRPPPRTLKRFIRQTRTWFAGFPGCDDVQLGLTLDSGRVSGTPSTGQARAWQNQHRWRLAVSLRATLVGTLSLDLVFAQNHLPLRDLLDWFSLLQQTNGFETISLQRFRTRYPGAAIQMDPWQWAPPLAASLDHLRLHPHPRARWHEPGEDGPESASFRLADGQAQVCLYPNPVFSVPTRERWRFIAYDGHEHVLFITGRWQGVRRHLAVALTQPLHRYFPLFAFARDHQVLVLNGAVYRLPGVLWPGP</sequence>
<comment type="caution">
    <text evidence="1">The sequence shown here is derived from an EMBL/GenBank/DDBJ whole genome shotgun (WGS) entry which is preliminary data.</text>
</comment>
<proteinExistence type="predicted"/>
<dbReference type="RefSeq" id="WP_207858785.1">
    <property type="nucleotide sequence ID" value="NZ_JAFREP010000008.1"/>
</dbReference>
<dbReference type="EMBL" id="JAFREP010000008">
    <property type="protein sequence ID" value="MBO1318964.1"/>
    <property type="molecule type" value="Genomic_DNA"/>
</dbReference>